<comment type="similarity">
    <text evidence="2">Belongs to the bacterial solute-binding protein 5 family.</text>
</comment>
<sequence length="555" mass="60964">MKKTALVLAAVLASSVVLTACGGSGKSGAQNNNTQGTEAAGTTAGGLDLAVQIGPDPETIDPALNSSMDGANMILHAFETLMTVDEKNNIIPGQAEKFDVSDDGLTYTFHLREGLKWSDGSDLTADDFVYSFKHLADPMTAAPYAADMLSMVKGYEDAAKGNLDSLGVSAPDPKTFVVELSAPCVYFDKIVTHASMVPVKKDVVEAKGDQWSLSPDSYISNGPLKMIEWVPGSHITFAKNENYWNADKVTVNTIKFVLMEDSNAAYSAYRTGEIQMIRDVPTEEIPSLKGNPEFHIEPRMATSYTIFNTQKAPFDNVKVRRALSLAVDRAYIANTLMMETASPAANFVGPGISDKEDGSSFEEETRKLNGGDFFDIENHEEDVKKAKALLAEAGYPNGDGFPVIEYMTNDAGYNKAVAEYLQNAWSELGVKMDIKIVEWSTFTPTRRAGDFQICRGGWVYDYDDPSNMLNVLSSESGNNDGKYNNPEFDAALNQARDTADKAEHYEKLHLAEKIIMEDAAVSPLVYANDYYMQNTDIKGTWHSPYGYWFFMYATK</sequence>
<evidence type="ECO:0000259" key="6">
    <source>
        <dbReference type="Pfam" id="PF00496"/>
    </source>
</evidence>
<dbReference type="PANTHER" id="PTHR30290">
    <property type="entry name" value="PERIPLASMIC BINDING COMPONENT OF ABC TRANSPORTER"/>
    <property type="match status" value="1"/>
</dbReference>
<feature type="domain" description="Solute-binding protein family 5" evidence="6">
    <location>
        <begin position="90"/>
        <end position="479"/>
    </location>
</feature>
<dbReference type="SUPFAM" id="SSF53850">
    <property type="entry name" value="Periplasmic binding protein-like II"/>
    <property type="match status" value="1"/>
</dbReference>
<feature type="signal peptide" evidence="5">
    <location>
        <begin position="1"/>
        <end position="19"/>
    </location>
</feature>
<evidence type="ECO:0000313" key="8">
    <source>
        <dbReference type="Proteomes" id="UP001163115"/>
    </source>
</evidence>
<evidence type="ECO:0000256" key="3">
    <source>
        <dbReference type="ARBA" id="ARBA00022448"/>
    </source>
</evidence>
<gene>
    <name evidence="7" type="ORF">OW255_20110</name>
</gene>
<comment type="subcellular location">
    <subcellularLocation>
        <location evidence="1">Cell membrane</location>
        <topology evidence="1">Lipid-anchor</topology>
    </subcellularLocation>
</comment>
<dbReference type="PANTHER" id="PTHR30290:SF10">
    <property type="entry name" value="PERIPLASMIC OLIGOPEPTIDE-BINDING PROTEIN-RELATED"/>
    <property type="match status" value="1"/>
</dbReference>
<keyword evidence="3" id="KW-0813">Transport</keyword>
<dbReference type="InterPro" id="IPR000914">
    <property type="entry name" value="SBP_5_dom"/>
</dbReference>
<keyword evidence="4 5" id="KW-0732">Signal</keyword>
<evidence type="ECO:0000256" key="5">
    <source>
        <dbReference type="SAM" id="SignalP"/>
    </source>
</evidence>
<keyword evidence="8" id="KW-1185">Reference proteome</keyword>
<protein>
    <submittedName>
        <fullName evidence="7">Peptide ABC transporter substrate-binding protein</fullName>
    </submittedName>
</protein>
<dbReference type="Pfam" id="PF00496">
    <property type="entry name" value="SBP_bac_5"/>
    <property type="match status" value="1"/>
</dbReference>
<dbReference type="PIRSF" id="PIRSF002741">
    <property type="entry name" value="MppA"/>
    <property type="match status" value="1"/>
</dbReference>
<dbReference type="RefSeq" id="WP_268115139.1">
    <property type="nucleotide sequence ID" value="NZ_CP113524.1"/>
</dbReference>
<accession>A0ABY7AB83</accession>
<dbReference type="InterPro" id="IPR023765">
    <property type="entry name" value="SBP_5_CS"/>
</dbReference>
<evidence type="ECO:0000256" key="2">
    <source>
        <dbReference type="ARBA" id="ARBA00005695"/>
    </source>
</evidence>
<dbReference type="InterPro" id="IPR039424">
    <property type="entry name" value="SBP_5"/>
</dbReference>
<dbReference type="Gene3D" id="3.10.105.10">
    <property type="entry name" value="Dipeptide-binding Protein, Domain 3"/>
    <property type="match status" value="1"/>
</dbReference>
<name>A0ABY7AB83_9FIRM</name>
<evidence type="ECO:0000256" key="4">
    <source>
        <dbReference type="ARBA" id="ARBA00022729"/>
    </source>
</evidence>
<feature type="chain" id="PRO_5047037433" evidence="5">
    <location>
        <begin position="20"/>
        <end position="555"/>
    </location>
</feature>
<dbReference type="CDD" id="cd08504">
    <property type="entry name" value="PBP2_OppA"/>
    <property type="match status" value="1"/>
</dbReference>
<dbReference type="InterPro" id="IPR030678">
    <property type="entry name" value="Peptide/Ni-bd"/>
</dbReference>
<dbReference type="EMBL" id="CP113524">
    <property type="protein sequence ID" value="WAJ23821.1"/>
    <property type="molecule type" value="Genomic_DNA"/>
</dbReference>
<dbReference type="PROSITE" id="PS01040">
    <property type="entry name" value="SBP_BACTERIAL_5"/>
    <property type="match status" value="1"/>
</dbReference>
<dbReference type="PROSITE" id="PS51257">
    <property type="entry name" value="PROKAR_LIPOPROTEIN"/>
    <property type="match status" value="1"/>
</dbReference>
<dbReference type="Gene3D" id="3.40.190.10">
    <property type="entry name" value="Periplasmic binding protein-like II"/>
    <property type="match status" value="1"/>
</dbReference>
<evidence type="ECO:0000313" key="7">
    <source>
        <dbReference type="EMBL" id="WAJ23821.1"/>
    </source>
</evidence>
<organism evidence="7 8">
    <name type="scientific">Lacrimispora xylanolytica</name>
    <dbReference type="NCBI Taxonomy" id="29375"/>
    <lineage>
        <taxon>Bacteria</taxon>
        <taxon>Bacillati</taxon>
        <taxon>Bacillota</taxon>
        <taxon>Clostridia</taxon>
        <taxon>Lachnospirales</taxon>
        <taxon>Lachnospiraceae</taxon>
        <taxon>Lacrimispora</taxon>
    </lineage>
</organism>
<dbReference type="Proteomes" id="UP001163115">
    <property type="component" value="Chromosome"/>
</dbReference>
<reference evidence="7" key="1">
    <citation type="submission" date="2022-11" db="EMBL/GenBank/DDBJ databases">
        <title>Lacrimispora xylanolytica sy1, complete genome.</title>
        <authorList>
            <person name="Choi S."/>
        </authorList>
    </citation>
    <scope>NUCLEOTIDE SEQUENCE</scope>
    <source>
        <strain evidence="7">Sy1</strain>
    </source>
</reference>
<evidence type="ECO:0000256" key="1">
    <source>
        <dbReference type="ARBA" id="ARBA00004193"/>
    </source>
</evidence>
<dbReference type="Gene3D" id="3.90.76.10">
    <property type="entry name" value="Dipeptide-binding Protein, Domain 1"/>
    <property type="match status" value="1"/>
</dbReference>
<proteinExistence type="inferred from homology"/>